<evidence type="ECO:0000256" key="6">
    <source>
        <dbReference type="ARBA" id="ARBA00022968"/>
    </source>
</evidence>
<dbReference type="PANTHER" id="PTHR11987:SF36">
    <property type="entry name" value="SIA-ALPHA-2,3-GAL-BETA-1,4-GLCNAC-R:ALPHA 2,8-SIALYLTRANSFERASE"/>
    <property type="match status" value="1"/>
</dbReference>
<comment type="caution">
    <text evidence="13">The sequence shown here is derived from an EMBL/GenBank/DDBJ whole genome shotgun (WGS) entry which is preliminary data.</text>
</comment>
<keyword evidence="10" id="KW-0325">Glycoprotein</keyword>
<keyword evidence="5" id="KW-0812">Transmembrane</keyword>
<comment type="subcellular location">
    <subcellularLocation>
        <location evidence="1">Golgi apparatus membrane</location>
        <topology evidence="1">Single-pass type II membrane protein</topology>
    </subcellularLocation>
</comment>
<evidence type="ECO:0000256" key="7">
    <source>
        <dbReference type="ARBA" id="ARBA00022989"/>
    </source>
</evidence>
<evidence type="ECO:0000256" key="5">
    <source>
        <dbReference type="ARBA" id="ARBA00022692"/>
    </source>
</evidence>
<name>A0AAE0GQH3_9CHLO</name>
<keyword evidence="9" id="KW-0472">Membrane</keyword>
<comment type="similarity">
    <text evidence="2">Belongs to the glycosyltransferase 29 family.</text>
</comment>
<feature type="domain" description="EGF-like" evidence="12">
    <location>
        <begin position="258"/>
        <end position="269"/>
    </location>
</feature>
<keyword evidence="3" id="KW-0328">Glycosyltransferase</keyword>
<proteinExistence type="inferred from homology"/>
<evidence type="ECO:0000256" key="1">
    <source>
        <dbReference type="ARBA" id="ARBA00004323"/>
    </source>
</evidence>
<evidence type="ECO:0000256" key="3">
    <source>
        <dbReference type="ARBA" id="ARBA00022676"/>
    </source>
</evidence>
<keyword evidence="7" id="KW-1133">Transmembrane helix</keyword>
<evidence type="ECO:0000256" key="8">
    <source>
        <dbReference type="ARBA" id="ARBA00023034"/>
    </source>
</evidence>
<dbReference type="InterPro" id="IPR000742">
    <property type="entry name" value="EGF"/>
</dbReference>
<keyword evidence="14" id="KW-1185">Reference proteome</keyword>
<feature type="compositionally biased region" description="Basic and acidic residues" evidence="11">
    <location>
        <begin position="83"/>
        <end position="94"/>
    </location>
</feature>
<dbReference type="PROSITE" id="PS00022">
    <property type="entry name" value="EGF_1"/>
    <property type="match status" value="1"/>
</dbReference>
<accession>A0AAE0GQH3</accession>
<sequence length="629" mass="70292">MKHDGKDERIKRFSIDSVQSILSDLASTRKMASHVQKDLKQQIRLTQKEQIDAEKRRLEVDKLAQELFQNNSESIQWSQGAKGVEESKEHEELRRQKHEMRKEKRMAKLAKAVNKSSVFLVNPEQMHDTHLPQRHVVNVTLLKEQALQRRQMHFRSTLRAPSFLAAASDSAQALGIHASHLGQGNHREAALHERQAVRILEAEELKVALEEAAALDDNLTVPHFTSVGMEAGGRVAEDDESVCATLCGAHGTCRRNQCKCVAAYSGPLCHEPKPLPEGLTAEFDGDIIFNRGHIRRLSAPFEISYKCNPKASGGTHSFNLPITKELINALPPVDPFLGRRYKKCAVVGNSGLLRLYRFGKEIEDHDMVLRFNVAPAQGFEEFVGARTDWRLMNTQHIGKHEKDEPGIQQMQSRVGVHLYLKFRRKNPSERVFAFDPEFSRYVSANVRTLPTGGFFGVLLAMQRCEQVNVYGFHFRKGYGVGHHYFNSEKPLKGAVAIHDYDLEYEQIKRLAGAMLVNIREPCVAGCMAETGIPEKVAAGGMCICDYPFPLAKPGHCRLKGSFECFIRCTGPTAAADCPGGVSLRPPKDPRHLSGPLDSNMTCTPEQTRMAASLGECPELVAQSLESDEQ</sequence>
<keyword evidence="8" id="KW-0333">Golgi apparatus</keyword>
<dbReference type="GO" id="GO:0008373">
    <property type="term" value="F:sialyltransferase activity"/>
    <property type="evidence" value="ECO:0007669"/>
    <property type="project" value="InterPro"/>
</dbReference>
<evidence type="ECO:0000256" key="11">
    <source>
        <dbReference type="SAM" id="MobiDB-lite"/>
    </source>
</evidence>
<dbReference type="AlphaFoldDB" id="A0AAE0GQH3"/>
<feature type="region of interest" description="Disordered" evidence="11">
    <location>
        <begin position="78"/>
        <end position="102"/>
    </location>
</feature>
<dbReference type="GO" id="GO:0000139">
    <property type="term" value="C:Golgi membrane"/>
    <property type="evidence" value="ECO:0007669"/>
    <property type="project" value="UniProtKB-SubCell"/>
</dbReference>
<evidence type="ECO:0000256" key="2">
    <source>
        <dbReference type="ARBA" id="ARBA00006003"/>
    </source>
</evidence>
<organism evidence="13 14">
    <name type="scientific">Cymbomonas tetramitiformis</name>
    <dbReference type="NCBI Taxonomy" id="36881"/>
    <lineage>
        <taxon>Eukaryota</taxon>
        <taxon>Viridiplantae</taxon>
        <taxon>Chlorophyta</taxon>
        <taxon>Pyramimonadophyceae</taxon>
        <taxon>Pyramimonadales</taxon>
        <taxon>Pyramimonadaceae</taxon>
        <taxon>Cymbomonas</taxon>
    </lineage>
</organism>
<evidence type="ECO:0000259" key="12">
    <source>
        <dbReference type="PROSITE" id="PS00022"/>
    </source>
</evidence>
<dbReference type="InterPro" id="IPR050943">
    <property type="entry name" value="Glycosyltr_29_Sialyltrsf"/>
</dbReference>
<evidence type="ECO:0000256" key="4">
    <source>
        <dbReference type="ARBA" id="ARBA00022679"/>
    </source>
</evidence>
<dbReference type="EMBL" id="LGRX02003486">
    <property type="protein sequence ID" value="KAK3282173.1"/>
    <property type="molecule type" value="Genomic_DNA"/>
</dbReference>
<dbReference type="PANTHER" id="PTHR11987">
    <property type="entry name" value="ALPHA-2,8-SIALYLTRANSFERASE"/>
    <property type="match status" value="1"/>
</dbReference>
<evidence type="ECO:0000313" key="13">
    <source>
        <dbReference type="EMBL" id="KAK3282173.1"/>
    </source>
</evidence>
<dbReference type="Gene3D" id="3.90.1480.20">
    <property type="entry name" value="Glycosyl transferase family 29"/>
    <property type="match status" value="1"/>
</dbReference>
<dbReference type="InterPro" id="IPR001675">
    <property type="entry name" value="Glyco_trans_29"/>
</dbReference>
<dbReference type="Pfam" id="PF00777">
    <property type="entry name" value="Glyco_transf_29"/>
    <property type="match status" value="2"/>
</dbReference>
<keyword evidence="6" id="KW-0735">Signal-anchor</keyword>
<evidence type="ECO:0000256" key="10">
    <source>
        <dbReference type="ARBA" id="ARBA00023180"/>
    </source>
</evidence>
<evidence type="ECO:0000313" key="14">
    <source>
        <dbReference type="Proteomes" id="UP001190700"/>
    </source>
</evidence>
<reference evidence="13 14" key="1">
    <citation type="journal article" date="2015" name="Genome Biol. Evol.">
        <title>Comparative Genomics of a Bacterivorous Green Alga Reveals Evolutionary Causalities and Consequences of Phago-Mixotrophic Mode of Nutrition.</title>
        <authorList>
            <person name="Burns J.A."/>
            <person name="Paasch A."/>
            <person name="Narechania A."/>
            <person name="Kim E."/>
        </authorList>
    </citation>
    <scope>NUCLEOTIDE SEQUENCE [LARGE SCALE GENOMIC DNA]</scope>
    <source>
        <strain evidence="13 14">PLY_AMNH</strain>
    </source>
</reference>
<protein>
    <recommendedName>
        <fullName evidence="12">EGF-like domain-containing protein</fullName>
    </recommendedName>
</protein>
<dbReference type="CDD" id="cd19952">
    <property type="entry name" value="GT29"/>
    <property type="match status" value="1"/>
</dbReference>
<evidence type="ECO:0000256" key="9">
    <source>
        <dbReference type="ARBA" id="ARBA00023136"/>
    </source>
</evidence>
<dbReference type="Proteomes" id="UP001190700">
    <property type="component" value="Unassembled WGS sequence"/>
</dbReference>
<keyword evidence="4" id="KW-0808">Transferase</keyword>
<dbReference type="Gene3D" id="2.10.25.10">
    <property type="entry name" value="Laminin"/>
    <property type="match status" value="1"/>
</dbReference>
<dbReference type="InterPro" id="IPR038578">
    <property type="entry name" value="GT29-like_sf"/>
</dbReference>
<gene>
    <name evidence="13" type="ORF">CYMTET_10074</name>
</gene>